<evidence type="ECO:0000256" key="1">
    <source>
        <dbReference type="SAM" id="Phobius"/>
    </source>
</evidence>
<dbReference type="Gene3D" id="2.20.100.10">
    <property type="entry name" value="Thrombospondin type-1 (TSP1) repeat"/>
    <property type="match status" value="1"/>
</dbReference>
<feature type="transmembrane region" description="Helical" evidence="1">
    <location>
        <begin position="350"/>
        <end position="370"/>
    </location>
</feature>
<keyword evidence="1" id="KW-1133">Transmembrane helix</keyword>
<dbReference type="Proteomes" id="UP001189429">
    <property type="component" value="Unassembled WGS sequence"/>
</dbReference>
<sequence>MTATEQRQLAHRFGGEWQQCPGLQPCGRCQPRHCEFGDWGEWYGQEACNGLRFRRRSVNTTSNECGAPCSGPKVETEEFRNPDCQLDEQDCVFSDWSEWTGCGSKRDQSTRHREIASPPSGAGRSCSGGLEETKPCGGPEPVPCLLSDWRDWTECSVLGFIMLTFGSPQCPEEVQHVFFGSIGRLDYSVEFALGCCWGHVVPCFMQSSWGRSHGRAHVNAVMCEEATSPLFLLTLGLVLLLMLSFSRTCLVLYRLLRLCFRCRGASRSSPGRAGSSPEAPLLQADKAEDKTEAEVVNIAEVMGELDERARTKGFVPAGDNNNNALFVEYIFQEYATDWRLWVLLERCSSCTLPVLLCLWVFFTFGFFYYHSGHCTDGTTWKWGLSGMISFLLFVGSQSLSFGHSCVRYVLPRDCGGPEVLVDLRAVRDVPQGGLDRQHSERLITWFHDPADYFFRGEKRPRVFSRSYCSVRVGPVDKDKVLAMHYYFKSVDCAHAGNSGDFCLCRIFFLPPLSAMISSGL</sequence>
<evidence type="ECO:0000313" key="3">
    <source>
        <dbReference type="Proteomes" id="UP001189429"/>
    </source>
</evidence>
<feature type="transmembrane region" description="Helical" evidence="1">
    <location>
        <begin position="230"/>
        <end position="253"/>
    </location>
</feature>
<keyword evidence="3" id="KW-1185">Reference proteome</keyword>
<feature type="transmembrane region" description="Helical" evidence="1">
    <location>
        <begin position="382"/>
        <end position="402"/>
    </location>
</feature>
<accession>A0ABN9XHB4</accession>
<dbReference type="InterPro" id="IPR000884">
    <property type="entry name" value="TSP1_rpt"/>
</dbReference>
<dbReference type="PANTHER" id="PTHR20920">
    <property type="entry name" value="RPE-SPONDIN"/>
    <property type="match status" value="1"/>
</dbReference>
<dbReference type="InterPro" id="IPR036383">
    <property type="entry name" value="TSP1_rpt_sf"/>
</dbReference>
<dbReference type="SUPFAM" id="SSF82895">
    <property type="entry name" value="TSP-1 type 1 repeat"/>
    <property type="match status" value="1"/>
</dbReference>
<dbReference type="PROSITE" id="PS50092">
    <property type="entry name" value="TSP1"/>
    <property type="match status" value="2"/>
</dbReference>
<gene>
    <name evidence="2" type="ORF">PCOR1329_LOCUS76705</name>
</gene>
<protein>
    <submittedName>
        <fullName evidence="2">Uncharacterized protein</fullName>
    </submittedName>
</protein>
<dbReference type="InterPro" id="IPR039942">
    <property type="entry name" value="SBSPO"/>
</dbReference>
<proteinExistence type="predicted"/>
<keyword evidence="1" id="KW-0472">Membrane</keyword>
<name>A0ABN9XHB4_9DINO</name>
<evidence type="ECO:0000313" key="2">
    <source>
        <dbReference type="EMBL" id="CAK0899112.1"/>
    </source>
</evidence>
<organism evidence="2 3">
    <name type="scientific">Prorocentrum cordatum</name>
    <dbReference type="NCBI Taxonomy" id="2364126"/>
    <lineage>
        <taxon>Eukaryota</taxon>
        <taxon>Sar</taxon>
        <taxon>Alveolata</taxon>
        <taxon>Dinophyceae</taxon>
        <taxon>Prorocentrales</taxon>
        <taxon>Prorocentraceae</taxon>
        <taxon>Prorocentrum</taxon>
    </lineage>
</organism>
<keyword evidence="1" id="KW-0812">Transmembrane</keyword>
<comment type="caution">
    <text evidence="2">The sequence shown here is derived from an EMBL/GenBank/DDBJ whole genome shotgun (WGS) entry which is preliminary data.</text>
</comment>
<reference evidence="2" key="1">
    <citation type="submission" date="2023-10" db="EMBL/GenBank/DDBJ databases">
        <authorList>
            <person name="Chen Y."/>
            <person name="Shah S."/>
            <person name="Dougan E. K."/>
            <person name="Thang M."/>
            <person name="Chan C."/>
        </authorList>
    </citation>
    <scope>NUCLEOTIDE SEQUENCE [LARGE SCALE GENOMIC DNA]</scope>
</reference>
<dbReference type="EMBL" id="CAUYUJ010020550">
    <property type="protein sequence ID" value="CAK0899112.1"/>
    <property type="molecule type" value="Genomic_DNA"/>
</dbReference>
<dbReference type="PANTHER" id="PTHR20920:SF5">
    <property type="entry name" value="SMB DOMAIN-CONTAINING PROTEIN"/>
    <property type="match status" value="1"/>
</dbReference>